<proteinExistence type="predicted"/>
<keyword evidence="3" id="KW-1185">Reference proteome</keyword>
<protein>
    <recommendedName>
        <fullName evidence="4">DUF222 domain-containing protein</fullName>
    </recommendedName>
</protein>
<dbReference type="EMBL" id="BAAAHD010000056">
    <property type="protein sequence ID" value="GAA0582758.1"/>
    <property type="molecule type" value="Genomic_DNA"/>
</dbReference>
<gene>
    <name evidence="2" type="ORF">GCM10009546_51410</name>
</gene>
<dbReference type="Proteomes" id="UP001501427">
    <property type="component" value="Unassembled WGS sequence"/>
</dbReference>
<evidence type="ECO:0000256" key="1">
    <source>
        <dbReference type="SAM" id="MobiDB-lite"/>
    </source>
</evidence>
<reference evidence="2 3" key="1">
    <citation type="journal article" date="2019" name="Int. J. Syst. Evol. Microbiol.">
        <title>The Global Catalogue of Microorganisms (GCM) 10K type strain sequencing project: providing services to taxonomists for standard genome sequencing and annotation.</title>
        <authorList>
            <consortium name="The Broad Institute Genomics Platform"/>
            <consortium name="The Broad Institute Genome Sequencing Center for Infectious Disease"/>
            <person name="Wu L."/>
            <person name="Ma J."/>
        </authorList>
    </citation>
    <scope>NUCLEOTIDE SEQUENCE [LARGE SCALE GENOMIC DNA]</scope>
    <source>
        <strain evidence="2 3">JCM 10667</strain>
    </source>
</reference>
<name>A0ABN1F5B1_9ACTN</name>
<evidence type="ECO:0008006" key="4">
    <source>
        <dbReference type="Google" id="ProtNLM"/>
    </source>
</evidence>
<organism evidence="2 3">
    <name type="scientific">Actinomadura livida</name>
    <dbReference type="NCBI Taxonomy" id="79909"/>
    <lineage>
        <taxon>Bacteria</taxon>
        <taxon>Bacillati</taxon>
        <taxon>Actinomycetota</taxon>
        <taxon>Actinomycetes</taxon>
        <taxon>Streptosporangiales</taxon>
        <taxon>Thermomonosporaceae</taxon>
        <taxon>Actinomadura</taxon>
    </lineage>
</organism>
<feature type="region of interest" description="Disordered" evidence="1">
    <location>
        <begin position="54"/>
        <end position="114"/>
    </location>
</feature>
<accession>A0ABN1F5B1</accession>
<feature type="compositionally biased region" description="Basic and acidic residues" evidence="1">
    <location>
        <begin position="54"/>
        <end position="79"/>
    </location>
</feature>
<evidence type="ECO:0000313" key="2">
    <source>
        <dbReference type="EMBL" id="GAA0582758.1"/>
    </source>
</evidence>
<evidence type="ECO:0000313" key="3">
    <source>
        <dbReference type="Proteomes" id="UP001501427"/>
    </source>
</evidence>
<sequence length="114" mass="12344">MVGTRGHPPQPPRPLAEPVQLTTTLGDLAAYSMITLDASAVTVHRLVQAVARTPDSRTVAEDGDPHRQPADVHAARDEATDLLNEARPATTDDPAEWAHMAPPAATHRRPRRTH</sequence>
<comment type="caution">
    <text evidence="2">The sequence shown here is derived from an EMBL/GenBank/DDBJ whole genome shotgun (WGS) entry which is preliminary data.</text>
</comment>